<feature type="transmembrane region" description="Helical" evidence="1">
    <location>
        <begin position="6"/>
        <end position="23"/>
    </location>
</feature>
<dbReference type="AlphaFoldDB" id="A0A9W5YA27"/>
<dbReference type="EMBL" id="BRLB01000007">
    <property type="protein sequence ID" value="GKX30112.1"/>
    <property type="molecule type" value="Genomic_DNA"/>
</dbReference>
<proteinExistence type="predicted"/>
<organism evidence="2 3">
    <name type="scientific">Vallitalea longa</name>
    <dbReference type="NCBI Taxonomy" id="2936439"/>
    <lineage>
        <taxon>Bacteria</taxon>
        <taxon>Bacillati</taxon>
        <taxon>Bacillota</taxon>
        <taxon>Clostridia</taxon>
        <taxon>Lachnospirales</taxon>
        <taxon>Vallitaleaceae</taxon>
        <taxon>Vallitalea</taxon>
    </lineage>
</organism>
<evidence type="ECO:0008006" key="4">
    <source>
        <dbReference type="Google" id="ProtNLM"/>
    </source>
</evidence>
<keyword evidence="1" id="KW-1133">Transmembrane helix</keyword>
<name>A0A9W5YA27_9FIRM</name>
<dbReference type="Pfam" id="PF03956">
    <property type="entry name" value="Lys_export"/>
    <property type="match status" value="1"/>
</dbReference>
<dbReference type="Proteomes" id="UP001144256">
    <property type="component" value="Unassembled WGS sequence"/>
</dbReference>
<keyword evidence="1" id="KW-0812">Transmembrane</keyword>
<evidence type="ECO:0000256" key="1">
    <source>
        <dbReference type="SAM" id="Phobius"/>
    </source>
</evidence>
<feature type="transmembrane region" description="Helical" evidence="1">
    <location>
        <begin position="65"/>
        <end position="90"/>
    </location>
</feature>
<accession>A0A9W5YA27</accession>
<evidence type="ECO:0000313" key="3">
    <source>
        <dbReference type="Proteomes" id="UP001144256"/>
    </source>
</evidence>
<keyword evidence="1" id="KW-0472">Membrane</keyword>
<dbReference type="InterPro" id="IPR005642">
    <property type="entry name" value="LysO"/>
</dbReference>
<sequence>MIQKMLLYLFLLIAGVLIGNTKFIKDKLINKIEFMQLICLFLLLFIMGLRIGMDDYIIDSFLELGIKGIIISLVIISFSILFTFIGKCIFFSKAKYPDIRERRHSNEH</sequence>
<evidence type="ECO:0000313" key="2">
    <source>
        <dbReference type="EMBL" id="GKX30112.1"/>
    </source>
</evidence>
<feature type="transmembrane region" description="Helical" evidence="1">
    <location>
        <begin position="35"/>
        <end position="53"/>
    </location>
</feature>
<protein>
    <recommendedName>
        <fullName evidence="4">DUF340 domain-containing protein</fullName>
    </recommendedName>
</protein>
<keyword evidence="3" id="KW-1185">Reference proteome</keyword>
<gene>
    <name evidence="2" type="ORF">SH1V18_25920</name>
</gene>
<dbReference type="RefSeq" id="WP_281816013.1">
    <property type="nucleotide sequence ID" value="NZ_BRLB01000007.1"/>
</dbReference>
<comment type="caution">
    <text evidence="2">The sequence shown here is derived from an EMBL/GenBank/DDBJ whole genome shotgun (WGS) entry which is preliminary data.</text>
</comment>
<dbReference type="GO" id="GO:0015661">
    <property type="term" value="F:L-lysine efflux transmembrane transporter activity"/>
    <property type="evidence" value="ECO:0007669"/>
    <property type="project" value="InterPro"/>
</dbReference>
<reference evidence="2" key="1">
    <citation type="submission" date="2022-06" db="EMBL/GenBank/DDBJ databases">
        <title>Vallitalea longa sp. nov., an anaerobic bacterium isolated from marine sediment.</title>
        <authorList>
            <person name="Hirano S."/>
            <person name="Terahara T."/>
            <person name="Mori K."/>
            <person name="Hamada M."/>
            <person name="Matsumoto R."/>
            <person name="Kobayashi T."/>
        </authorList>
    </citation>
    <scope>NUCLEOTIDE SEQUENCE</scope>
    <source>
        <strain evidence="2">SH18-1</strain>
    </source>
</reference>